<feature type="transmembrane region" description="Helical" evidence="1">
    <location>
        <begin position="59"/>
        <end position="80"/>
    </location>
</feature>
<accession>A0A919Q9F9</accession>
<keyword evidence="1" id="KW-1133">Transmembrane helix</keyword>
<evidence type="ECO:0000256" key="1">
    <source>
        <dbReference type="SAM" id="Phobius"/>
    </source>
</evidence>
<keyword evidence="3" id="KW-1185">Reference proteome</keyword>
<gene>
    <name evidence="2" type="ORF">Aph01nite_22410</name>
</gene>
<dbReference type="RefSeq" id="WP_204040706.1">
    <property type="nucleotide sequence ID" value="NZ_BOOA01000014.1"/>
</dbReference>
<keyword evidence="1" id="KW-0472">Membrane</keyword>
<name>A0A919Q9F9_9ACTN</name>
<feature type="transmembrane region" description="Helical" evidence="1">
    <location>
        <begin position="33"/>
        <end position="52"/>
    </location>
</feature>
<dbReference type="Proteomes" id="UP000640052">
    <property type="component" value="Unassembled WGS sequence"/>
</dbReference>
<evidence type="ECO:0000313" key="3">
    <source>
        <dbReference type="Proteomes" id="UP000640052"/>
    </source>
</evidence>
<comment type="caution">
    <text evidence="2">The sequence shown here is derived from an EMBL/GenBank/DDBJ whole genome shotgun (WGS) entry which is preliminary data.</text>
</comment>
<evidence type="ECO:0000313" key="2">
    <source>
        <dbReference type="EMBL" id="GIH23931.1"/>
    </source>
</evidence>
<reference evidence="2" key="1">
    <citation type="submission" date="2021-01" db="EMBL/GenBank/DDBJ databases">
        <title>Whole genome shotgun sequence of Acrocarpospora phusangensis NBRC 108782.</title>
        <authorList>
            <person name="Komaki H."/>
            <person name="Tamura T."/>
        </authorList>
    </citation>
    <scope>NUCLEOTIDE SEQUENCE</scope>
    <source>
        <strain evidence="2">NBRC 108782</strain>
    </source>
</reference>
<keyword evidence="1" id="KW-0812">Transmembrane</keyword>
<dbReference type="AlphaFoldDB" id="A0A919Q9F9"/>
<dbReference type="EMBL" id="BOOA01000014">
    <property type="protein sequence ID" value="GIH23931.1"/>
    <property type="molecule type" value="Genomic_DNA"/>
</dbReference>
<sequence length="82" mass="9026">MESLDRYDHVDLSHPPVQQKVRSNPVADTIEAVLSWPLTAGMALLMASWKLWQTRVPPIIKIISLVALIPPGLLLVYVALAG</sequence>
<proteinExistence type="predicted"/>
<protein>
    <submittedName>
        <fullName evidence="2">Uncharacterized protein</fullName>
    </submittedName>
</protein>
<organism evidence="2 3">
    <name type="scientific">Acrocarpospora phusangensis</name>
    <dbReference type="NCBI Taxonomy" id="1070424"/>
    <lineage>
        <taxon>Bacteria</taxon>
        <taxon>Bacillati</taxon>
        <taxon>Actinomycetota</taxon>
        <taxon>Actinomycetes</taxon>
        <taxon>Streptosporangiales</taxon>
        <taxon>Streptosporangiaceae</taxon>
        <taxon>Acrocarpospora</taxon>
    </lineage>
</organism>